<dbReference type="Gene3D" id="3.90.1150.10">
    <property type="entry name" value="Aspartate Aminotransferase, domain 1"/>
    <property type="match status" value="1"/>
</dbReference>
<dbReference type="Gene3D" id="3.40.640.10">
    <property type="entry name" value="Type I PLP-dependent aspartate aminotransferase-like (Major domain)"/>
    <property type="match status" value="1"/>
</dbReference>
<comment type="caution">
    <text evidence="5">The sequence shown here is derived from an EMBL/GenBank/DDBJ whole genome shotgun (WGS) entry which is preliminary data.</text>
</comment>
<protein>
    <submittedName>
        <fullName evidence="5">dTDP-4-amino-4,6-dideoxygalactose transaminase</fullName>
    </submittedName>
</protein>
<evidence type="ECO:0000256" key="4">
    <source>
        <dbReference type="RuleBase" id="RU004508"/>
    </source>
</evidence>
<dbReference type="PANTHER" id="PTHR30244">
    <property type="entry name" value="TRANSAMINASE"/>
    <property type="match status" value="1"/>
</dbReference>
<dbReference type="RefSeq" id="WP_246057148.1">
    <property type="nucleotide sequence ID" value="NZ_BAABAN010000017.1"/>
</dbReference>
<dbReference type="Proteomes" id="UP000319746">
    <property type="component" value="Unassembled WGS sequence"/>
</dbReference>
<feature type="modified residue" description="N6-(pyridoxal phosphate)lysine" evidence="3">
    <location>
        <position position="203"/>
    </location>
</feature>
<name>A0A543AMR9_9MICC</name>
<dbReference type="PIRSF" id="PIRSF000390">
    <property type="entry name" value="PLP_StrS"/>
    <property type="match status" value="1"/>
</dbReference>
<accession>A0A543AMR9</accession>
<dbReference type="InterPro" id="IPR015422">
    <property type="entry name" value="PyrdxlP-dep_Trfase_small"/>
</dbReference>
<keyword evidence="6" id="KW-1185">Reference proteome</keyword>
<dbReference type="PANTHER" id="PTHR30244:SF34">
    <property type="entry name" value="DTDP-4-AMINO-4,6-DIDEOXYGALACTOSE TRANSAMINASE"/>
    <property type="match status" value="1"/>
</dbReference>
<proteinExistence type="inferred from homology"/>
<evidence type="ECO:0000256" key="3">
    <source>
        <dbReference type="PIRSR" id="PIRSR000390-2"/>
    </source>
</evidence>
<feature type="active site" description="Proton acceptor" evidence="2">
    <location>
        <position position="203"/>
    </location>
</feature>
<dbReference type="CDD" id="cd00616">
    <property type="entry name" value="AHBA_syn"/>
    <property type="match status" value="1"/>
</dbReference>
<reference evidence="5 6" key="1">
    <citation type="submission" date="2019-06" db="EMBL/GenBank/DDBJ databases">
        <title>Sequencing the genomes of 1000 actinobacteria strains.</title>
        <authorList>
            <person name="Klenk H.-P."/>
        </authorList>
    </citation>
    <scope>NUCLEOTIDE SEQUENCE [LARGE SCALE GENOMIC DNA]</scope>
    <source>
        <strain evidence="5 6">DSM 24083</strain>
    </source>
</reference>
<dbReference type="InterPro" id="IPR015424">
    <property type="entry name" value="PyrdxlP-dep_Trfase"/>
</dbReference>
<dbReference type="EMBL" id="VFOU01000001">
    <property type="protein sequence ID" value="TQL73858.1"/>
    <property type="molecule type" value="Genomic_DNA"/>
</dbReference>
<evidence type="ECO:0000256" key="1">
    <source>
        <dbReference type="ARBA" id="ARBA00001933"/>
    </source>
</evidence>
<dbReference type="GO" id="GO:0030170">
    <property type="term" value="F:pyridoxal phosphate binding"/>
    <property type="evidence" value="ECO:0007669"/>
    <property type="project" value="TreeGrafter"/>
</dbReference>
<dbReference type="InterPro" id="IPR000653">
    <property type="entry name" value="DegT/StrS_aminotransferase"/>
</dbReference>
<evidence type="ECO:0000313" key="6">
    <source>
        <dbReference type="Proteomes" id="UP000319746"/>
    </source>
</evidence>
<comment type="cofactor">
    <cofactor evidence="1">
        <name>pyridoxal 5'-phosphate</name>
        <dbReference type="ChEBI" id="CHEBI:597326"/>
    </cofactor>
</comment>
<organism evidence="5 6">
    <name type="scientific">Enteractinococcus coprophilus</name>
    <dbReference type="NCBI Taxonomy" id="1027633"/>
    <lineage>
        <taxon>Bacteria</taxon>
        <taxon>Bacillati</taxon>
        <taxon>Actinomycetota</taxon>
        <taxon>Actinomycetes</taxon>
        <taxon>Micrococcales</taxon>
        <taxon>Micrococcaceae</taxon>
    </lineage>
</organism>
<comment type="similarity">
    <text evidence="4">Belongs to the DegT/DnrJ/EryC1 family.</text>
</comment>
<dbReference type="SUPFAM" id="SSF53383">
    <property type="entry name" value="PLP-dependent transferases"/>
    <property type="match status" value="1"/>
</dbReference>
<dbReference type="GO" id="GO:0000271">
    <property type="term" value="P:polysaccharide biosynthetic process"/>
    <property type="evidence" value="ECO:0007669"/>
    <property type="project" value="TreeGrafter"/>
</dbReference>
<dbReference type="GO" id="GO:0008483">
    <property type="term" value="F:transaminase activity"/>
    <property type="evidence" value="ECO:0007669"/>
    <property type="project" value="TreeGrafter"/>
</dbReference>
<sequence length="389" mass="42076">MTESQLMLTEQDLTEERIHLSPPDVGQLEEQAVLTALRSGWVAPVGPDLQAFEQEMAQRIGVNHAVALVSGTAALHLGLLALGVQRGDVVITSTMTFAATANAIVYTGAEPFFVDVDPATGNLDPELLELAIGYLRHTGQNIGAIIPVDLLGKAADYTRIEAIAARQEVPVLADAAEALGAYHRGHPAGSFGDASVLSFNGNKIMTTSGGGMLLTNTEELATRVRYLSTQARQPVAHYEHTEIGYNYRLSNVLAALGRAQLERLDAMMTRRRQLRQHYRHWCDSTAGITVFGADPDDQDNCWLTAVLFDPVHHPGAVDAVICELDARGIETRRLWKPMHLQPVFAKTRSILTGAAEHLFQNGLVLPSGSTMTASQVRRVLDALESVCGG</sequence>
<keyword evidence="3 4" id="KW-0663">Pyridoxal phosphate</keyword>
<dbReference type="Pfam" id="PF01041">
    <property type="entry name" value="DegT_DnrJ_EryC1"/>
    <property type="match status" value="1"/>
</dbReference>
<dbReference type="InterPro" id="IPR015421">
    <property type="entry name" value="PyrdxlP-dep_Trfase_major"/>
</dbReference>
<gene>
    <name evidence="5" type="ORF">FB556_0306</name>
</gene>
<dbReference type="AlphaFoldDB" id="A0A543AMR9"/>
<evidence type="ECO:0000256" key="2">
    <source>
        <dbReference type="PIRSR" id="PIRSR000390-1"/>
    </source>
</evidence>
<evidence type="ECO:0000313" key="5">
    <source>
        <dbReference type="EMBL" id="TQL73858.1"/>
    </source>
</evidence>